<evidence type="ECO:0000313" key="2">
    <source>
        <dbReference type="Proteomes" id="UP000660611"/>
    </source>
</evidence>
<dbReference type="Gene3D" id="3.40.50.1820">
    <property type="entry name" value="alpha/beta hydrolase"/>
    <property type="match status" value="1"/>
</dbReference>
<evidence type="ECO:0008006" key="3">
    <source>
        <dbReference type="Google" id="ProtNLM"/>
    </source>
</evidence>
<proteinExistence type="predicted"/>
<organism evidence="1 2">
    <name type="scientific">Dactylosporangium siamense</name>
    <dbReference type="NCBI Taxonomy" id="685454"/>
    <lineage>
        <taxon>Bacteria</taxon>
        <taxon>Bacillati</taxon>
        <taxon>Actinomycetota</taxon>
        <taxon>Actinomycetes</taxon>
        <taxon>Micromonosporales</taxon>
        <taxon>Micromonosporaceae</taxon>
        <taxon>Dactylosporangium</taxon>
    </lineage>
</organism>
<evidence type="ECO:0000313" key="1">
    <source>
        <dbReference type="EMBL" id="GIG52624.1"/>
    </source>
</evidence>
<keyword evidence="2" id="KW-1185">Reference proteome</keyword>
<sequence length="286" mass="30926">MHGVGNQYRNSGVMHADWFPAISGGLSRAEVAPDDLSCAFYGDLFRPAGRMLGAAEPAETQVEDPFDVELLFAWWAEAALVDSAVVPPDARTLARTPRSVQAALNALANSRFFAAAYRRAPGVFDRLLVSDLQQVRRYMTEPSLRQEVRARVENAVTSETRVVVAHSLGSVAAYEALCAHPEWKVNTFITLGSPLGIRQLFFDRLDPSPRHSDSGELVGVWPGAVEHWTNLADDGDVVALVKDLRSRFGPKVVSIIVHNGAHAHDSSRYLSTVEVGAAIAAGLAAA</sequence>
<comment type="caution">
    <text evidence="1">The sequence shown here is derived from an EMBL/GenBank/DDBJ whole genome shotgun (WGS) entry which is preliminary data.</text>
</comment>
<dbReference type="AlphaFoldDB" id="A0A919PYD8"/>
<gene>
    <name evidence="1" type="ORF">Dsi01nite_106650</name>
</gene>
<dbReference type="SUPFAM" id="SSF53474">
    <property type="entry name" value="alpha/beta-Hydrolases"/>
    <property type="match status" value="1"/>
</dbReference>
<protein>
    <recommendedName>
        <fullName evidence="3">Alpha/beta hydrolase</fullName>
    </recommendedName>
</protein>
<name>A0A919PYD8_9ACTN</name>
<accession>A0A919PYD8</accession>
<dbReference type="InterPro" id="IPR029058">
    <property type="entry name" value="AB_hydrolase_fold"/>
</dbReference>
<dbReference type="EMBL" id="BONQ01000184">
    <property type="protein sequence ID" value="GIG52624.1"/>
    <property type="molecule type" value="Genomic_DNA"/>
</dbReference>
<dbReference type="Proteomes" id="UP000660611">
    <property type="component" value="Unassembled WGS sequence"/>
</dbReference>
<reference evidence="1" key="1">
    <citation type="submission" date="2021-01" db="EMBL/GenBank/DDBJ databases">
        <title>Whole genome shotgun sequence of Dactylosporangium siamense NBRC 106093.</title>
        <authorList>
            <person name="Komaki H."/>
            <person name="Tamura T."/>
        </authorList>
    </citation>
    <scope>NUCLEOTIDE SEQUENCE</scope>
    <source>
        <strain evidence="1">NBRC 106093</strain>
    </source>
</reference>